<dbReference type="PANTHER" id="PTHR43130">
    <property type="entry name" value="ARAC-FAMILY TRANSCRIPTIONAL REGULATOR"/>
    <property type="match status" value="1"/>
</dbReference>
<dbReference type="InterPro" id="IPR018060">
    <property type="entry name" value="HTH_AraC"/>
</dbReference>
<dbReference type="Gene3D" id="3.40.50.880">
    <property type="match status" value="1"/>
</dbReference>
<dbReference type="InterPro" id="IPR002818">
    <property type="entry name" value="DJ-1/PfpI"/>
</dbReference>
<dbReference type="InterPro" id="IPR052158">
    <property type="entry name" value="INH-QAR"/>
</dbReference>
<dbReference type="InterPro" id="IPR009057">
    <property type="entry name" value="Homeodomain-like_sf"/>
</dbReference>
<keyword evidence="2" id="KW-0804">Transcription</keyword>
<accession>A0ABU1VQM8</accession>
<dbReference type="EMBL" id="JAVDVW010000002">
    <property type="protein sequence ID" value="MDR7099794.1"/>
    <property type="molecule type" value="Genomic_DNA"/>
</dbReference>
<dbReference type="PROSITE" id="PS01124">
    <property type="entry name" value="HTH_ARAC_FAMILY_2"/>
    <property type="match status" value="1"/>
</dbReference>
<dbReference type="SUPFAM" id="SSF46689">
    <property type="entry name" value="Homeodomain-like"/>
    <property type="match status" value="2"/>
</dbReference>
<dbReference type="Pfam" id="PF01965">
    <property type="entry name" value="DJ-1_PfpI"/>
    <property type="match status" value="1"/>
</dbReference>
<dbReference type="CDD" id="cd03137">
    <property type="entry name" value="GATase1_AraC_1"/>
    <property type="match status" value="1"/>
</dbReference>
<comment type="caution">
    <text evidence="4">The sequence shown here is derived from an EMBL/GenBank/DDBJ whole genome shotgun (WGS) entry which is preliminary data.</text>
</comment>
<evidence type="ECO:0000313" key="4">
    <source>
        <dbReference type="EMBL" id="MDR7099794.1"/>
    </source>
</evidence>
<evidence type="ECO:0000259" key="3">
    <source>
        <dbReference type="PROSITE" id="PS01124"/>
    </source>
</evidence>
<evidence type="ECO:0000256" key="2">
    <source>
        <dbReference type="ARBA" id="ARBA00023163"/>
    </source>
</evidence>
<dbReference type="Proteomes" id="UP001267878">
    <property type="component" value="Unassembled WGS sequence"/>
</dbReference>
<dbReference type="Pfam" id="PF12833">
    <property type="entry name" value="HTH_18"/>
    <property type="match status" value="1"/>
</dbReference>
<keyword evidence="5" id="KW-1185">Reference proteome</keyword>
<organism evidence="4 5">
    <name type="scientific">Agrilutibacter niabensis</name>
    <dbReference type="NCBI Taxonomy" id="380628"/>
    <lineage>
        <taxon>Bacteria</taxon>
        <taxon>Pseudomonadati</taxon>
        <taxon>Pseudomonadota</taxon>
        <taxon>Gammaproteobacteria</taxon>
        <taxon>Lysobacterales</taxon>
        <taxon>Lysobacteraceae</taxon>
        <taxon>Agrilutibacter</taxon>
    </lineage>
</organism>
<name>A0ABU1VQM8_9GAMM</name>
<dbReference type="SMART" id="SM00342">
    <property type="entry name" value="HTH_ARAC"/>
    <property type="match status" value="1"/>
</dbReference>
<gene>
    <name evidence="4" type="ORF">J2X04_002175</name>
</gene>
<evidence type="ECO:0000313" key="5">
    <source>
        <dbReference type="Proteomes" id="UP001267878"/>
    </source>
</evidence>
<dbReference type="SUPFAM" id="SSF52317">
    <property type="entry name" value="Class I glutamine amidotransferase-like"/>
    <property type="match status" value="1"/>
</dbReference>
<feature type="domain" description="HTH araC/xylS-type" evidence="3">
    <location>
        <begin position="216"/>
        <end position="314"/>
    </location>
</feature>
<dbReference type="Gene3D" id="1.10.10.60">
    <property type="entry name" value="Homeodomain-like"/>
    <property type="match status" value="1"/>
</dbReference>
<proteinExistence type="predicted"/>
<protein>
    <submittedName>
        <fullName evidence="4">Transcriptional regulator GlxA family with amidase domain</fullName>
    </submittedName>
</protein>
<dbReference type="InterPro" id="IPR029062">
    <property type="entry name" value="Class_I_gatase-like"/>
</dbReference>
<evidence type="ECO:0000256" key="1">
    <source>
        <dbReference type="ARBA" id="ARBA00023015"/>
    </source>
</evidence>
<reference evidence="4 5" key="1">
    <citation type="submission" date="2023-07" db="EMBL/GenBank/DDBJ databases">
        <title>Sorghum-associated microbial communities from plants grown in Nebraska, USA.</title>
        <authorList>
            <person name="Schachtman D."/>
        </authorList>
    </citation>
    <scope>NUCLEOTIDE SEQUENCE [LARGE SCALE GENOMIC DNA]</scope>
    <source>
        <strain evidence="4 5">BE187</strain>
    </source>
</reference>
<sequence length="323" mass="34722">MPPIFELDLVGPLDVFAHPAAKTTAEAQDGGQTYEVIVAGAGEGRTVTGMRGLTLTVGVHYSQISGPIDTLFVISGAAPADISQDTQLCAWLKTISKDARRICSICTGAFVLASAGVLDGRRVATHWAYAKELEANYPSIQVDPDPIWLKDGPIYSSAGATASIDLALSLVEDDIGAKAALDIARMLVVFLKRAGSQNQLSRPLSAQQATTRTPFTDLAAWISENLDKPLNVETLAEQVAMSPRNFARVFHAEIGTTPASFVRRMRIEAARTLLEQTQRGLDDIASRCGFGNDEAMRRAFVEDVGLTPGQYRSSFGGGRLIRR</sequence>
<dbReference type="PANTHER" id="PTHR43130:SF3">
    <property type="entry name" value="HTH-TYPE TRANSCRIPTIONAL REGULATOR RV1931C"/>
    <property type="match status" value="1"/>
</dbReference>
<keyword evidence="1" id="KW-0805">Transcription regulation</keyword>